<evidence type="ECO:0000256" key="7">
    <source>
        <dbReference type="ARBA" id="ARBA00022840"/>
    </source>
</evidence>
<evidence type="ECO:0000256" key="1">
    <source>
        <dbReference type="ARBA" id="ARBA00004417"/>
    </source>
</evidence>
<accession>A0ABT6IHU1</accession>
<name>A0ABT6IHU1_9PSED</name>
<dbReference type="PROSITE" id="PS50893">
    <property type="entry name" value="ABC_TRANSPORTER_2"/>
    <property type="match status" value="1"/>
</dbReference>
<protein>
    <submittedName>
        <fullName evidence="11">Amino acid ABC transporter ATP-binding protein</fullName>
    </submittedName>
</protein>
<evidence type="ECO:0000313" key="12">
    <source>
        <dbReference type="Proteomes" id="UP001157461"/>
    </source>
</evidence>
<dbReference type="PROSITE" id="PS00211">
    <property type="entry name" value="ABC_TRANSPORTER_1"/>
    <property type="match status" value="1"/>
</dbReference>
<evidence type="ECO:0000256" key="3">
    <source>
        <dbReference type="ARBA" id="ARBA00022448"/>
    </source>
</evidence>
<evidence type="ECO:0000256" key="2">
    <source>
        <dbReference type="ARBA" id="ARBA00005417"/>
    </source>
</evidence>
<evidence type="ECO:0000256" key="6">
    <source>
        <dbReference type="ARBA" id="ARBA00022741"/>
    </source>
</evidence>
<proteinExistence type="inferred from homology"/>
<comment type="similarity">
    <text evidence="2">Belongs to the ABC transporter superfamily.</text>
</comment>
<keyword evidence="4" id="KW-1003">Cell membrane</keyword>
<dbReference type="InterPro" id="IPR003593">
    <property type="entry name" value="AAA+_ATPase"/>
</dbReference>
<keyword evidence="8" id="KW-0029">Amino-acid transport</keyword>
<dbReference type="Proteomes" id="UP001157461">
    <property type="component" value="Unassembled WGS sequence"/>
</dbReference>
<keyword evidence="3" id="KW-0813">Transport</keyword>
<keyword evidence="6" id="KW-0547">Nucleotide-binding</keyword>
<evidence type="ECO:0000256" key="9">
    <source>
        <dbReference type="ARBA" id="ARBA00023136"/>
    </source>
</evidence>
<gene>
    <name evidence="11" type="ORF">OMP44_14235</name>
</gene>
<dbReference type="RefSeq" id="WP_280309062.1">
    <property type="nucleotide sequence ID" value="NZ_JAPDIQ010000006.1"/>
</dbReference>
<dbReference type="PIRSF" id="PIRSF039085">
    <property type="entry name" value="ABC_ATPase_HisP"/>
    <property type="match status" value="1"/>
</dbReference>
<keyword evidence="9" id="KW-0472">Membrane</keyword>
<evidence type="ECO:0000256" key="8">
    <source>
        <dbReference type="ARBA" id="ARBA00022970"/>
    </source>
</evidence>
<organism evidence="11 12">
    <name type="scientific">Pseudomonas flavocrustae</name>
    <dbReference type="NCBI Taxonomy" id="2991719"/>
    <lineage>
        <taxon>Bacteria</taxon>
        <taxon>Pseudomonadati</taxon>
        <taxon>Pseudomonadota</taxon>
        <taxon>Gammaproteobacteria</taxon>
        <taxon>Pseudomonadales</taxon>
        <taxon>Pseudomonadaceae</taxon>
        <taxon>Pseudomonas</taxon>
    </lineage>
</organism>
<dbReference type="SUPFAM" id="SSF52540">
    <property type="entry name" value="P-loop containing nucleoside triphosphate hydrolases"/>
    <property type="match status" value="1"/>
</dbReference>
<dbReference type="EMBL" id="JAPDIQ010000006">
    <property type="protein sequence ID" value="MDH4764058.1"/>
    <property type="molecule type" value="Genomic_DNA"/>
</dbReference>
<dbReference type="InterPro" id="IPR027417">
    <property type="entry name" value="P-loop_NTPase"/>
</dbReference>
<evidence type="ECO:0000259" key="10">
    <source>
        <dbReference type="PROSITE" id="PS50893"/>
    </source>
</evidence>
<dbReference type="Gene3D" id="3.40.50.300">
    <property type="entry name" value="P-loop containing nucleotide triphosphate hydrolases"/>
    <property type="match status" value="1"/>
</dbReference>
<evidence type="ECO:0000313" key="11">
    <source>
        <dbReference type="EMBL" id="MDH4764058.1"/>
    </source>
</evidence>
<feature type="domain" description="ABC transporter" evidence="10">
    <location>
        <begin position="13"/>
        <end position="255"/>
    </location>
</feature>
<dbReference type="PANTHER" id="PTHR43166:SF9">
    <property type="entry name" value="GLUTAMATE_ASPARTATE IMPORT ATP-BINDING PROTEIN GLTL"/>
    <property type="match status" value="1"/>
</dbReference>
<dbReference type="GO" id="GO:0005524">
    <property type="term" value="F:ATP binding"/>
    <property type="evidence" value="ECO:0007669"/>
    <property type="project" value="UniProtKB-KW"/>
</dbReference>
<reference evidence="11 12" key="1">
    <citation type="submission" date="2022-10" db="EMBL/GenBank/DDBJ databases">
        <title>A novel Pseudomonas species, isolated from Passiflora incarnata leaves.</title>
        <authorList>
            <person name="Cueva-Yesquen L.G."/>
            <person name="Fantinatti-Garboggini F."/>
        </authorList>
    </citation>
    <scope>NUCLEOTIDE SEQUENCE [LARGE SCALE GENOMIC DNA]</scope>
    <source>
        <strain evidence="11 12">CBMAI 2609</strain>
    </source>
</reference>
<dbReference type="InterPro" id="IPR050086">
    <property type="entry name" value="MetN_ABC_transporter-like"/>
</dbReference>
<dbReference type="Pfam" id="PF00005">
    <property type="entry name" value="ABC_tran"/>
    <property type="match status" value="1"/>
</dbReference>
<evidence type="ECO:0000256" key="5">
    <source>
        <dbReference type="ARBA" id="ARBA00022519"/>
    </source>
</evidence>
<sequence length="261" mass="29050">MADQAIPSAPAHILLEGVVKEVGDLRIIDQLDLRIEQGQRIALIGPSGSGKSTVLRLIKGLESYQQGAITVAGAAVPDTHARWQWPWARPTARVHRVGMVFQHFNLFPHMTVLENVAEAPRRVLKLTAADARQRALDYLDQVGLAQRADAYPRQLSGGQQQRVAIARALAMRPEVLLFDEVTSALDPELVGEVLAVIRAIASEQRTTLLVVTHEMKFARDVADRVLFMEQGRIIADGTPEDILVNPRNERTRRFLNLVEQR</sequence>
<comment type="subcellular location">
    <subcellularLocation>
        <location evidence="1">Cell inner membrane</location>
        <topology evidence="1">Peripheral membrane protein</topology>
    </subcellularLocation>
</comment>
<dbReference type="InterPro" id="IPR017871">
    <property type="entry name" value="ABC_transporter-like_CS"/>
</dbReference>
<evidence type="ECO:0000256" key="4">
    <source>
        <dbReference type="ARBA" id="ARBA00022475"/>
    </source>
</evidence>
<keyword evidence="5" id="KW-0997">Cell inner membrane</keyword>
<dbReference type="InterPro" id="IPR030679">
    <property type="entry name" value="ABC_ATPase_HisP-typ"/>
</dbReference>
<keyword evidence="7 11" id="KW-0067">ATP-binding</keyword>
<keyword evidence="12" id="KW-1185">Reference proteome</keyword>
<dbReference type="PANTHER" id="PTHR43166">
    <property type="entry name" value="AMINO ACID IMPORT ATP-BINDING PROTEIN"/>
    <property type="match status" value="1"/>
</dbReference>
<dbReference type="InterPro" id="IPR003439">
    <property type="entry name" value="ABC_transporter-like_ATP-bd"/>
</dbReference>
<comment type="caution">
    <text evidence="11">The sequence shown here is derived from an EMBL/GenBank/DDBJ whole genome shotgun (WGS) entry which is preliminary data.</text>
</comment>
<dbReference type="SMART" id="SM00382">
    <property type="entry name" value="AAA"/>
    <property type="match status" value="1"/>
</dbReference>